<feature type="domain" description="Receptor ligand binding region" evidence="6">
    <location>
        <begin position="2"/>
        <end position="322"/>
    </location>
</feature>
<evidence type="ECO:0000256" key="4">
    <source>
        <dbReference type="ARBA" id="ARBA00023136"/>
    </source>
</evidence>
<gene>
    <name evidence="7" type="ORF">BSTOLATCC_MIC22455</name>
</gene>
<dbReference type="GO" id="GO:0016020">
    <property type="term" value="C:membrane"/>
    <property type="evidence" value="ECO:0007669"/>
    <property type="project" value="UniProtKB-SubCell"/>
</dbReference>
<dbReference type="InterPro" id="IPR001828">
    <property type="entry name" value="ANF_lig-bd_rcpt"/>
</dbReference>
<reference evidence="7" key="1">
    <citation type="submission" date="2021-09" db="EMBL/GenBank/DDBJ databases">
        <authorList>
            <consortium name="AG Swart"/>
            <person name="Singh M."/>
            <person name="Singh A."/>
            <person name="Seah K."/>
            <person name="Emmerich C."/>
        </authorList>
    </citation>
    <scope>NUCLEOTIDE SEQUENCE</scope>
    <source>
        <strain evidence="7">ATCC30299</strain>
    </source>
</reference>
<feature type="transmembrane region" description="Helical" evidence="5">
    <location>
        <begin position="400"/>
        <end position="421"/>
    </location>
</feature>
<feature type="transmembrane region" description="Helical" evidence="5">
    <location>
        <begin position="586"/>
        <end position="610"/>
    </location>
</feature>
<name>A0AAU9J1A0_9CILI</name>
<keyword evidence="2 5" id="KW-0812">Transmembrane</keyword>
<evidence type="ECO:0000313" key="8">
    <source>
        <dbReference type="Proteomes" id="UP001162131"/>
    </source>
</evidence>
<keyword evidence="8" id="KW-1185">Reference proteome</keyword>
<evidence type="ECO:0000256" key="1">
    <source>
        <dbReference type="ARBA" id="ARBA00004370"/>
    </source>
</evidence>
<proteinExistence type="predicted"/>
<feature type="transmembrane region" description="Helical" evidence="5">
    <location>
        <begin position="649"/>
        <end position="667"/>
    </location>
</feature>
<sequence length="769" mass="87609">MDEINEGNTLLKNFQITFFTFDCGVTVYDAKFAYNCFNNDIDKLGLGHISSFSSSMTIGALQTFKKLNVTFPVVGCSTTEPSLNLTSVYPMFTRVWFTASYGTSYLSVLIKAMGWKKVAILYQNNSWAIAKSWHLNPAIEKQGLEVVNPENTRWMPTGLDRESIRNYTDLAQGIIDSQARLLILNMESPMCNYFLEMLYDLGIRRGDLVIIATYLDMLTIIGNTDDYTYKRLEVGIPTIRLTLQTWVGKIGQKVKENVIAIHKQTPTGYVCSYYDGTYQIAYALDYMINRGQDFTDPYKLESSIRIQKFQGCTGSITTDADSNDRIADAWSIESNLLDSTGNIDTKVVGLLKPFSSNILTISDPIVYSDGTTTKPSDLRNQNNKCPFSSKLVKTFDKGRGLLFGICFFVALVTFVITIFIWKKWWNMSLDELKQKEELSIQDAIVGTSIVVEFFQYAAMGPNFSILSSIIAKFSYIFSLDLGDFIKLENGIFWIIVEMVFGGILLWTILCGVVLFRLDEKWKYITIFKFLSWLADYLMPILGNLCFIPFISICLDVFLCDQSIGDKFTDSFLARDCYYFCWKGEHLVHAVFSFLALFLYVPSAIFCRPLWQELQSMLHVKSSPVYLMVKTIFQIAMIVMNKTIKRSQDIAHGCLFIAVLAIYTIFTFKFKPYNYARFSWWQGLILIGVTWLAFISTIAIVINRDLSVLLAILIFGWCIIGISGLYIQKKKYPSLLFRKSAKDTSTLFKFAFNFRKTSTFSKGKIAPDGH</sequence>
<dbReference type="EMBL" id="CAJZBQ010000021">
    <property type="protein sequence ID" value="CAG9319105.1"/>
    <property type="molecule type" value="Genomic_DNA"/>
</dbReference>
<feature type="transmembrane region" description="Helical" evidence="5">
    <location>
        <begin position="679"/>
        <end position="701"/>
    </location>
</feature>
<accession>A0AAU9J1A0</accession>
<feature type="transmembrane region" description="Helical" evidence="5">
    <location>
        <begin position="622"/>
        <end position="643"/>
    </location>
</feature>
<evidence type="ECO:0000259" key="6">
    <source>
        <dbReference type="Pfam" id="PF01094"/>
    </source>
</evidence>
<feature type="transmembrane region" description="Helical" evidence="5">
    <location>
        <begin position="491"/>
        <end position="515"/>
    </location>
</feature>
<feature type="transmembrane region" description="Helical" evidence="5">
    <location>
        <begin position="536"/>
        <end position="558"/>
    </location>
</feature>
<comment type="caution">
    <text evidence="7">The sequence shown here is derived from an EMBL/GenBank/DDBJ whole genome shotgun (WGS) entry which is preliminary data.</text>
</comment>
<dbReference type="SUPFAM" id="SSF53822">
    <property type="entry name" value="Periplasmic binding protein-like I"/>
    <property type="match status" value="1"/>
</dbReference>
<organism evidence="7 8">
    <name type="scientific">Blepharisma stoltei</name>
    <dbReference type="NCBI Taxonomy" id="1481888"/>
    <lineage>
        <taxon>Eukaryota</taxon>
        <taxon>Sar</taxon>
        <taxon>Alveolata</taxon>
        <taxon>Ciliophora</taxon>
        <taxon>Postciliodesmatophora</taxon>
        <taxon>Heterotrichea</taxon>
        <taxon>Heterotrichida</taxon>
        <taxon>Blepharismidae</taxon>
        <taxon>Blepharisma</taxon>
    </lineage>
</organism>
<dbReference type="Pfam" id="PF01094">
    <property type="entry name" value="ANF_receptor"/>
    <property type="match status" value="1"/>
</dbReference>
<dbReference type="Proteomes" id="UP001162131">
    <property type="component" value="Unassembled WGS sequence"/>
</dbReference>
<dbReference type="InterPro" id="IPR028082">
    <property type="entry name" value="Peripla_BP_I"/>
</dbReference>
<evidence type="ECO:0000256" key="2">
    <source>
        <dbReference type="ARBA" id="ARBA00022692"/>
    </source>
</evidence>
<protein>
    <recommendedName>
        <fullName evidence="6">Receptor ligand binding region domain-containing protein</fullName>
    </recommendedName>
</protein>
<dbReference type="AlphaFoldDB" id="A0AAU9J1A0"/>
<evidence type="ECO:0000256" key="5">
    <source>
        <dbReference type="SAM" id="Phobius"/>
    </source>
</evidence>
<evidence type="ECO:0000313" key="7">
    <source>
        <dbReference type="EMBL" id="CAG9319105.1"/>
    </source>
</evidence>
<dbReference type="Gene3D" id="3.40.50.2300">
    <property type="match status" value="2"/>
</dbReference>
<keyword evidence="4 5" id="KW-0472">Membrane</keyword>
<feature type="transmembrane region" description="Helical" evidence="5">
    <location>
        <begin position="707"/>
        <end position="726"/>
    </location>
</feature>
<evidence type="ECO:0000256" key="3">
    <source>
        <dbReference type="ARBA" id="ARBA00022989"/>
    </source>
</evidence>
<keyword evidence="3 5" id="KW-1133">Transmembrane helix</keyword>
<comment type="subcellular location">
    <subcellularLocation>
        <location evidence="1">Membrane</location>
    </subcellularLocation>
</comment>